<dbReference type="InterPro" id="IPR017972">
    <property type="entry name" value="Cyt_P450_CS"/>
</dbReference>
<dbReference type="InterPro" id="IPR036396">
    <property type="entry name" value="Cyt_P450_sf"/>
</dbReference>
<dbReference type="RefSeq" id="XP_033681001.1">
    <property type="nucleotide sequence ID" value="XM_033825992.1"/>
</dbReference>
<dbReference type="GO" id="GO:0016705">
    <property type="term" value="F:oxidoreductase activity, acting on paired donors, with incorporation or reduction of molecular oxygen"/>
    <property type="evidence" value="ECO:0007669"/>
    <property type="project" value="InterPro"/>
</dbReference>
<keyword evidence="4 5" id="KW-0408">Iron</keyword>
<keyword evidence="7" id="KW-1185">Reference proteome</keyword>
<protein>
    <submittedName>
        <fullName evidence="6">Cytochrome P450</fullName>
    </submittedName>
</protein>
<dbReference type="PANTHER" id="PTHR24304">
    <property type="entry name" value="CYTOCHROME P450 FAMILY 7"/>
    <property type="match status" value="1"/>
</dbReference>
<gene>
    <name evidence="6" type="ORF">BU26DRAFT_488797</name>
</gene>
<evidence type="ECO:0000313" key="6">
    <source>
        <dbReference type="EMBL" id="KAF2245997.1"/>
    </source>
</evidence>
<organism evidence="6 7">
    <name type="scientific">Trematosphaeria pertusa</name>
    <dbReference type="NCBI Taxonomy" id="390896"/>
    <lineage>
        <taxon>Eukaryota</taxon>
        <taxon>Fungi</taxon>
        <taxon>Dikarya</taxon>
        <taxon>Ascomycota</taxon>
        <taxon>Pezizomycotina</taxon>
        <taxon>Dothideomycetes</taxon>
        <taxon>Pleosporomycetidae</taxon>
        <taxon>Pleosporales</taxon>
        <taxon>Massarineae</taxon>
        <taxon>Trematosphaeriaceae</taxon>
        <taxon>Trematosphaeria</taxon>
    </lineage>
</organism>
<dbReference type="Pfam" id="PF00067">
    <property type="entry name" value="p450"/>
    <property type="match status" value="2"/>
</dbReference>
<reference evidence="6" key="1">
    <citation type="journal article" date="2020" name="Stud. Mycol.">
        <title>101 Dothideomycetes genomes: a test case for predicting lifestyles and emergence of pathogens.</title>
        <authorList>
            <person name="Haridas S."/>
            <person name="Albert R."/>
            <person name="Binder M."/>
            <person name="Bloem J."/>
            <person name="Labutti K."/>
            <person name="Salamov A."/>
            <person name="Andreopoulos B."/>
            <person name="Baker S."/>
            <person name="Barry K."/>
            <person name="Bills G."/>
            <person name="Bluhm B."/>
            <person name="Cannon C."/>
            <person name="Castanera R."/>
            <person name="Culley D."/>
            <person name="Daum C."/>
            <person name="Ezra D."/>
            <person name="Gonzalez J."/>
            <person name="Henrissat B."/>
            <person name="Kuo A."/>
            <person name="Liang C."/>
            <person name="Lipzen A."/>
            <person name="Lutzoni F."/>
            <person name="Magnuson J."/>
            <person name="Mondo S."/>
            <person name="Nolan M."/>
            <person name="Ohm R."/>
            <person name="Pangilinan J."/>
            <person name="Park H.-J."/>
            <person name="Ramirez L."/>
            <person name="Alfaro M."/>
            <person name="Sun H."/>
            <person name="Tritt A."/>
            <person name="Yoshinaga Y."/>
            <person name="Zwiers L.-H."/>
            <person name="Turgeon B."/>
            <person name="Goodwin S."/>
            <person name="Spatafora J."/>
            <person name="Crous P."/>
            <person name="Grigoriev I."/>
        </authorList>
    </citation>
    <scope>NUCLEOTIDE SEQUENCE</scope>
    <source>
        <strain evidence="6">CBS 122368</strain>
    </source>
</reference>
<dbReference type="PROSITE" id="PS00086">
    <property type="entry name" value="CYTOCHROME_P450"/>
    <property type="match status" value="1"/>
</dbReference>
<dbReference type="GO" id="GO:0005506">
    <property type="term" value="F:iron ion binding"/>
    <property type="evidence" value="ECO:0007669"/>
    <property type="project" value="InterPro"/>
</dbReference>
<dbReference type="OrthoDB" id="3790920at2759"/>
<evidence type="ECO:0000256" key="4">
    <source>
        <dbReference type="ARBA" id="ARBA00023004"/>
    </source>
</evidence>
<dbReference type="AlphaFoldDB" id="A0A6A6I6N2"/>
<keyword evidence="2 5" id="KW-0349">Heme</keyword>
<dbReference type="SUPFAM" id="SSF48264">
    <property type="entry name" value="Cytochrome P450"/>
    <property type="match status" value="1"/>
</dbReference>
<keyword evidence="5" id="KW-0560">Oxidoreductase</keyword>
<evidence type="ECO:0000256" key="1">
    <source>
        <dbReference type="ARBA" id="ARBA00010617"/>
    </source>
</evidence>
<dbReference type="InterPro" id="IPR001128">
    <property type="entry name" value="Cyt_P450"/>
</dbReference>
<dbReference type="GO" id="GO:0008395">
    <property type="term" value="F:steroid hydroxylase activity"/>
    <property type="evidence" value="ECO:0007669"/>
    <property type="project" value="TreeGrafter"/>
</dbReference>
<evidence type="ECO:0000256" key="5">
    <source>
        <dbReference type="RuleBase" id="RU000461"/>
    </source>
</evidence>
<evidence type="ECO:0000256" key="3">
    <source>
        <dbReference type="ARBA" id="ARBA00022723"/>
    </source>
</evidence>
<comment type="similarity">
    <text evidence="1 5">Belongs to the cytochrome P450 family.</text>
</comment>
<dbReference type="EMBL" id="ML987199">
    <property type="protein sequence ID" value="KAF2245997.1"/>
    <property type="molecule type" value="Genomic_DNA"/>
</dbReference>
<sequence>MATTPSLCDMFLQRFARTLLLSTALLGACAALYFAKHLLRCVLSRRRQWQEEHLRAPPTMSSAIPFISNTLSFVFNPRHFMLQAGEHLGSYLPVCVPLLLGDIYVIRGTENIASLWKESAHSTSTELHGFFFGLIFKMPKKATPLYAKDNSGFSAKPHPDSHVKPNNRIDYITHQVLKEFLRGPASVELAPRFAARMDTQLSAMTIGDSWVEYTDLLEFFELEMLRANLEVTYGSTLLQIHPNFCRDFWYFSHHLYGFYSPIAKWTSPGAHAARDRLLGALKHWQRLMLQAQEAEGYDQLSHSDAYWGPKEVQKWHARFLQMDGFDEDAVASLYLGIIWVSNYNFIITAFWMSLEVYRSSNLLAAIRAPLSEVSAQLLVQDSSQLPLLQSVYAETLRLRTEAYITRRFPHSSVVLGDKWLIPRDKVCLASTHPAHQDETIWNTRDGKHPLDTFWAERFLLDPKDAQSGPLNPTYRALNHSSKALEATAKANGSRDDTDKTPIFTLDGLSSSWIPFGGGPRACPGRHIAKQQILSTFASFVQKFDIELTANKEAWRMDERSYGPGVQLPAGKVSFRIRRRAI</sequence>
<dbReference type="PANTHER" id="PTHR24304:SF2">
    <property type="entry name" value="24-HYDROXYCHOLESTEROL 7-ALPHA-HYDROXYLASE"/>
    <property type="match status" value="1"/>
</dbReference>
<evidence type="ECO:0000313" key="7">
    <source>
        <dbReference type="Proteomes" id="UP000800094"/>
    </source>
</evidence>
<dbReference type="GO" id="GO:0020037">
    <property type="term" value="F:heme binding"/>
    <property type="evidence" value="ECO:0007669"/>
    <property type="project" value="InterPro"/>
</dbReference>
<dbReference type="Proteomes" id="UP000800094">
    <property type="component" value="Unassembled WGS sequence"/>
</dbReference>
<dbReference type="GeneID" id="54579322"/>
<accession>A0A6A6I6N2</accession>
<keyword evidence="3 5" id="KW-0479">Metal-binding</keyword>
<proteinExistence type="inferred from homology"/>
<dbReference type="Gene3D" id="1.10.630.10">
    <property type="entry name" value="Cytochrome P450"/>
    <property type="match status" value="1"/>
</dbReference>
<dbReference type="InterPro" id="IPR050529">
    <property type="entry name" value="CYP450_sterol_14alpha_dmase"/>
</dbReference>
<evidence type="ECO:0000256" key="2">
    <source>
        <dbReference type="ARBA" id="ARBA00022617"/>
    </source>
</evidence>
<name>A0A6A6I6N2_9PLEO</name>
<keyword evidence="5" id="KW-0503">Monooxygenase</keyword>